<dbReference type="Proteomes" id="UP001164693">
    <property type="component" value="Chromosome"/>
</dbReference>
<protein>
    <submittedName>
        <fullName evidence="2">Uncharacterized protein</fullName>
    </submittedName>
</protein>
<feature type="region of interest" description="Disordered" evidence="1">
    <location>
        <begin position="93"/>
        <end position="117"/>
    </location>
</feature>
<evidence type="ECO:0000256" key="1">
    <source>
        <dbReference type="SAM" id="MobiDB-lite"/>
    </source>
</evidence>
<evidence type="ECO:0000313" key="2">
    <source>
        <dbReference type="EMBL" id="WAX55407.1"/>
    </source>
</evidence>
<name>A0ABY7JS75_9ACTN</name>
<keyword evidence="3" id="KW-1185">Reference proteome</keyword>
<evidence type="ECO:0000313" key="3">
    <source>
        <dbReference type="Proteomes" id="UP001164693"/>
    </source>
</evidence>
<gene>
    <name evidence="2" type="ORF">M6B22_12715</name>
</gene>
<organism evidence="2 3">
    <name type="scientific">Jatrophihabitans cynanchi</name>
    <dbReference type="NCBI Taxonomy" id="2944128"/>
    <lineage>
        <taxon>Bacteria</taxon>
        <taxon>Bacillati</taxon>
        <taxon>Actinomycetota</taxon>
        <taxon>Actinomycetes</taxon>
        <taxon>Jatrophihabitantales</taxon>
        <taxon>Jatrophihabitantaceae</taxon>
        <taxon>Jatrophihabitans</taxon>
    </lineage>
</organism>
<reference evidence="2" key="1">
    <citation type="submission" date="2022-05" db="EMBL/GenBank/DDBJ databases">
        <title>Jatrophihabitans sp. SB3-54 whole genome sequence.</title>
        <authorList>
            <person name="Suh M.K."/>
            <person name="Eom M.K."/>
            <person name="Kim J.S."/>
            <person name="Kim H.S."/>
            <person name="Do H.E."/>
            <person name="Shin Y.K."/>
            <person name="Lee J.-S."/>
        </authorList>
    </citation>
    <scope>NUCLEOTIDE SEQUENCE</scope>
    <source>
        <strain evidence="2">SB3-54</strain>
    </source>
</reference>
<sequence>MPRSFAYLTACAARLVIDPEPTTGPEVRTGGRVVLAGRDEAGVVGVRAEAGCVALPGTGAVMLADGPEETATADETPDADGAVGLCAAPVAHPASRPAAISPDSAINPDGRARTRPP</sequence>
<proteinExistence type="predicted"/>
<dbReference type="RefSeq" id="WP_269441917.1">
    <property type="nucleotide sequence ID" value="NZ_CP097463.1"/>
</dbReference>
<dbReference type="EMBL" id="CP097463">
    <property type="protein sequence ID" value="WAX55407.1"/>
    <property type="molecule type" value="Genomic_DNA"/>
</dbReference>
<accession>A0ABY7JS75</accession>